<reference evidence="1 2" key="1">
    <citation type="submission" date="2024-02" db="EMBL/GenBank/DDBJ databases">
        <authorList>
            <person name="Chen Y."/>
            <person name="Shah S."/>
            <person name="Dougan E. K."/>
            <person name="Thang M."/>
            <person name="Chan C."/>
        </authorList>
    </citation>
    <scope>NUCLEOTIDE SEQUENCE [LARGE SCALE GENOMIC DNA]</scope>
</reference>
<keyword evidence="2" id="KW-1185">Reference proteome</keyword>
<dbReference type="EMBL" id="CAXAMM010003011">
    <property type="protein sequence ID" value="CAK8998232.1"/>
    <property type="molecule type" value="Genomic_DNA"/>
</dbReference>
<evidence type="ECO:0000313" key="2">
    <source>
        <dbReference type="Proteomes" id="UP001642464"/>
    </source>
</evidence>
<name>A0ABP0I6M2_9DINO</name>
<evidence type="ECO:0000313" key="1">
    <source>
        <dbReference type="EMBL" id="CAK8998232.1"/>
    </source>
</evidence>
<dbReference type="Proteomes" id="UP001642464">
    <property type="component" value="Unassembled WGS sequence"/>
</dbReference>
<comment type="caution">
    <text evidence="1">The sequence shown here is derived from an EMBL/GenBank/DDBJ whole genome shotgun (WGS) entry which is preliminary data.</text>
</comment>
<proteinExistence type="predicted"/>
<protein>
    <submittedName>
        <fullName evidence="1">Uncharacterized protein</fullName>
    </submittedName>
</protein>
<accession>A0ABP0I6M2</accession>
<sequence>VESLRLTSDDLRRLVLEAVAYGSLLNDSEKQFDSIYELTPASNRIMGVLTGDEEGAKWGRRAVRPGRAGRGRKCLVQAFVQPLSLFVRPLFTSIDLTLES</sequence>
<gene>
    <name evidence="1" type="ORF">SCF082_LOCUS5549</name>
</gene>
<feature type="non-terminal residue" evidence="1">
    <location>
        <position position="1"/>
    </location>
</feature>
<organism evidence="1 2">
    <name type="scientific">Durusdinium trenchii</name>
    <dbReference type="NCBI Taxonomy" id="1381693"/>
    <lineage>
        <taxon>Eukaryota</taxon>
        <taxon>Sar</taxon>
        <taxon>Alveolata</taxon>
        <taxon>Dinophyceae</taxon>
        <taxon>Suessiales</taxon>
        <taxon>Symbiodiniaceae</taxon>
        <taxon>Durusdinium</taxon>
    </lineage>
</organism>